<name>A0A410G6B5_9FLAO</name>
<evidence type="ECO:0000313" key="1">
    <source>
        <dbReference type="EMBL" id="QAA82834.1"/>
    </source>
</evidence>
<dbReference type="EMBL" id="CP034951">
    <property type="protein sequence ID" value="QAA82834.1"/>
    <property type="molecule type" value="Genomic_DNA"/>
</dbReference>
<organism evidence="1 2">
    <name type="scientific">Aequorivita ciconiae</name>
    <dbReference type="NCBI Taxonomy" id="2494375"/>
    <lineage>
        <taxon>Bacteria</taxon>
        <taxon>Pseudomonadati</taxon>
        <taxon>Bacteroidota</taxon>
        <taxon>Flavobacteriia</taxon>
        <taxon>Flavobacteriales</taxon>
        <taxon>Flavobacteriaceae</taxon>
        <taxon>Aequorivita</taxon>
    </lineage>
</organism>
<reference evidence="1 2" key="1">
    <citation type="submission" date="2019-01" db="EMBL/GenBank/DDBJ databases">
        <title>Complete genome sequencing of Aequorivita sp. H23M31.</title>
        <authorList>
            <person name="Bae J.-W."/>
        </authorList>
    </citation>
    <scope>NUCLEOTIDE SEQUENCE [LARGE SCALE GENOMIC DNA]</scope>
    <source>
        <strain evidence="1 2">H23M31</strain>
    </source>
</reference>
<dbReference type="OrthoDB" id="824283at2"/>
<evidence type="ECO:0000313" key="2">
    <source>
        <dbReference type="Proteomes" id="UP000285517"/>
    </source>
</evidence>
<keyword evidence="2" id="KW-1185">Reference proteome</keyword>
<dbReference type="AlphaFoldDB" id="A0A410G6B5"/>
<gene>
    <name evidence="1" type="ORF">EI546_14400</name>
</gene>
<dbReference type="KEGG" id="aev:EI546_14400"/>
<proteinExistence type="predicted"/>
<accession>A0A410G6B5</accession>
<dbReference type="Proteomes" id="UP000285517">
    <property type="component" value="Chromosome"/>
</dbReference>
<dbReference type="PROSITE" id="PS51257">
    <property type="entry name" value="PROKAR_LIPOPROTEIN"/>
    <property type="match status" value="1"/>
</dbReference>
<dbReference type="RefSeq" id="WP_128251198.1">
    <property type="nucleotide sequence ID" value="NZ_CP034951.1"/>
</dbReference>
<sequence>MKIFKRGIFVVLMAFAVTITSCSKDDDNGPGGGDSVGTLTAKINGENYRSLPEEAEAFLYIIEDQRTLAIAGRDAQGREIGVSVNNFSGTGTYNIFDMDGDLGLGMYFEGDGDATQGWLLPVEGEAPGKLVVTDYSAGNRIKGTFHFTVMNPSNNSIKRITDGVFDVRVDSN</sequence>
<protein>
    <submittedName>
        <fullName evidence="1">Uncharacterized protein</fullName>
    </submittedName>
</protein>